<proteinExistence type="predicted"/>
<feature type="domain" description="Outer membrane protein beta-barrel" evidence="3">
    <location>
        <begin position="10"/>
        <end position="200"/>
    </location>
</feature>
<name>A0A263HAJ0_9PAST</name>
<dbReference type="RefSeq" id="WP_094946732.1">
    <property type="nucleotide sequence ID" value="NZ_NLFK01000008.1"/>
</dbReference>
<dbReference type="EMBL" id="NLFK01000008">
    <property type="protein sequence ID" value="OZN24460.1"/>
    <property type="molecule type" value="Genomic_DNA"/>
</dbReference>
<organism evidence="5 7">
    <name type="scientific">Actinobacillus seminis</name>
    <dbReference type="NCBI Taxonomy" id="722"/>
    <lineage>
        <taxon>Bacteria</taxon>
        <taxon>Pseudomonadati</taxon>
        <taxon>Pseudomonadota</taxon>
        <taxon>Gammaproteobacteria</taxon>
        <taxon>Pasteurellales</taxon>
        <taxon>Pasteurellaceae</taxon>
        <taxon>Actinobacillus</taxon>
    </lineage>
</organism>
<keyword evidence="6" id="KW-1185">Reference proteome</keyword>
<sequence length="200" mass="21523">MKRLLTYLSLSALFSTSAIAAEKSAFTGFYFGGELSSVKQEFSVPYSELGYVQEGKFIANGSRGTRFGVVTGYGFDMGGNFVGLGEAGISVSNVKTKVTKEQFATSLAYLQGYRIANKVLPYVKVSVNASSFDINNEAIPSHYAVIENSGAFGFGIGGGIRANLSDNFDVGIEYNQYTLKGKDDIKIKTKSVALTAVYHF</sequence>
<feature type="signal peptide" evidence="2">
    <location>
        <begin position="1"/>
        <end position="20"/>
    </location>
</feature>
<dbReference type="SUPFAM" id="SSF56925">
    <property type="entry name" value="OMPA-like"/>
    <property type="match status" value="1"/>
</dbReference>
<dbReference type="EMBL" id="UFSB01000001">
    <property type="protein sequence ID" value="SUU38394.1"/>
    <property type="molecule type" value="Genomic_DNA"/>
</dbReference>
<accession>A0A263HAJ0</accession>
<dbReference type="Pfam" id="PF13505">
    <property type="entry name" value="OMP_b-brl"/>
    <property type="match status" value="1"/>
</dbReference>
<dbReference type="OrthoDB" id="5684919at2"/>
<dbReference type="Proteomes" id="UP000215738">
    <property type="component" value="Unassembled WGS sequence"/>
</dbReference>
<reference evidence="5 7" key="2">
    <citation type="submission" date="2018-06" db="EMBL/GenBank/DDBJ databases">
        <authorList>
            <consortium name="Pathogen Informatics"/>
            <person name="Doyle S."/>
        </authorList>
    </citation>
    <scope>NUCLEOTIDE SEQUENCE [LARGE SCALE GENOMIC DNA]</scope>
    <source>
        <strain evidence="5 7">NCTC10851</strain>
    </source>
</reference>
<dbReference type="InterPro" id="IPR027385">
    <property type="entry name" value="Beta-barrel_OMP"/>
</dbReference>
<dbReference type="Proteomes" id="UP000254507">
    <property type="component" value="Unassembled WGS sequence"/>
</dbReference>
<keyword evidence="1 2" id="KW-0732">Signal</keyword>
<reference evidence="4 6" key="1">
    <citation type="submission" date="2017-07" db="EMBL/GenBank/DDBJ databases">
        <title>Virulence factors identified in Actinobacillus seminis.</title>
        <authorList>
            <person name="Negrete-Abascal E."/>
            <person name="Vaca-Pacheco S."/>
            <person name="Montes-Garcia F."/>
            <person name="Leyto-Gil A.M."/>
            <person name="Fragoso-Garcia E."/>
            <person name="Carvente-Garcia R."/>
            <person name="Perez-Agueros S."/>
            <person name="Castelan-Sanchez H.G."/>
            <person name="Garcia-Molina A."/>
            <person name="Villamar T.E."/>
            <person name="Vazquez-Cruz C."/>
        </authorList>
    </citation>
    <scope>NUCLEOTIDE SEQUENCE [LARGE SCALE GENOMIC DNA]</scope>
    <source>
        <strain evidence="4 6">ATCC 15768</strain>
    </source>
</reference>
<dbReference type="Gene3D" id="2.40.160.20">
    <property type="match status" value="1"/>
</dbReference>
<dbReference type="InParanoid" id="A0A263HAJ0"/>
<dbReference type="InterPro" id="IPR011250">
    <property type="entry name" value="OMP/PagP_B-barrel"/>
</dbReference>
<evidence type="ECO:0000313" key="7">
    <source>
        <dbReference type="Proteomes" id="UP000254507"/>
    </source>
</evidence>
<evidence type="ECO:0000256" key="2">
    <source>
        <dbReference type="SAM" id="SignalP"/>
    </source>
</evidence>
<gene>
    <name evidence="4" type="ORF">CFY87_08280</name>
    <name evidence="5" type="ORF">NCTC10851_02072</name>
</gene>
<protein>
    <submittedName>
        <fullName evidence="5">Opacity protein and related surface antigens</fullName>
    </submittedName>
</protein>
<evidence type="ECO:0000313" key="5">
    <source>
        <dbReference type="EMBL" id="SUU38394.1"/>
    </source>
</evidence>
<evidence type="ECO:0000313" key="6">
    <source>
        <dbReference type="Proteomes" id="UP000215738"/>
    </source>
</evidence>
<dbReference type="AlphaFoldDB" id="A0A263HAJ0"/>
<feature type="chain" id="PRO_5044571871" evidence="2">
    <location>
        <begin position="21"/>
        <end position="200"/>
    </location>
</feature>
<evidence type="ECO:0000256" key="1">
    <source>
        <dbReference type="ARBA" id="ARBA00022729"/>
    </source>
</evidence>
<evidence type="ECO:0000313" key="4">
    <source>
        <dbReference type="EMBL" id="OZN24460.1"/>
    </source>
</evidence>
<evidence type="ECO:0000259" key="3">
    <source>
        <dbReference type="Pfam" id="PF13505"/>
    </source>
</evidence>